<dbReference type="PANTHER" id="PTHR16146:SF46">
    <property type="entry name" value="INTELECTIN-1A-RELATED"/>
    <property type="match status" value="1"/>
</dbReference>
<proteinExistence type="predicted"/>
<keyword evidence="2" id="KW-0732">Signal</keyword>
<keyword evidence="4" id="KW-1185">Reference proteome</keyword>
<evidence type="ECO:0000256" key="2">
    <source>
        <dbReference type="SAM" id="SignalP"/>
    </source>
</evidence>
<comment type="caution">
    <text evidence="3">The sequence shown here is derived from an EMBL/GenBank/DDBJ whole genome shotgun (WGS) entry which is preliminary data.</text>
</comment>
<protein>
    <recommendedName>
        <fullName evidence="5">Fibrinogen C-terminal domain-containing protein</fullName>
    </recommendedName>
</protein>
<feature type="chain" id="PRO_5045399241" description="Fibrinogen C-terminal domain-containing protein" evidence="2">
    <location>
        <begin position="20"/>
        <end position="293"/>
    </location>
</feature>
<gene>
    <name evidence="3" type="ORF">PEVE_00010594</name>
</gene>
<dbReference type="InterPro" id="IPR014716">
    <property type="entry name" value="Fibrinogen_a/b/g_C_1"/>
</dbReference>
<dbReference type="Proteomes" id="UP001159427">
    <property type="component" value="Unassembled WGS sequence"/>
</dbReference>
<evidence type="ECO:0000256" key="1">
    <source>
        <dbReference type="ARBA" id="ARBA00023157"/>
    </source>
</evidence>
<evidence type="ECO:0000313" key="3">
    <source>
        <dbReference type="EMBL" id="CAH3176344.1"/>
    </source>
</evidence>
<dbReference type="EMBL" id="CALNXI010001753">
    <property type="protein sequence ID" value="CAH3176344.1"/>
    <property type="molecule type" value="Genomic_DNA"/>
</dbReference>
<name>A0ABN8RAC6_9CNID</name>
<reference evidence="3 4" key="1">
    <citation type="submission" date="2022-05" db="EMBL/GenBank/DDBJ databases">
        <authorList>
            <consortium name="Genoscope - CEA"/>
            <person name="William W."/>
        </authorList>
    </citation>
    <scope>NUCLEOTIDE SEQUENCE [LARGE SCALE GENOMIC DNA]</scope>
</reference>
<accession>A0ABN8RAC6</accession>
<keyword evidence="1" id="KW-1015">Disulfide bond</keyword>
<sequence length="293" mass="32345">MLPWLTAAFSFFLACSVNGLDAVLNDTCAGQADINQVACMIQKLDIKLGSQSSKLDKVIQLLQGGGQSSCKEIFEKGSMRENKAYLLNVESEKIPVYCHMERTTQLEACGGGGWTLVMKIDGKKRTFHYDANLWTNKKDHNPSAGKILFDHQETKLPTYWSTPFSKICLAMKIGHQVNSIMIKKQADSLYSLIADGNHRSTSLGRHTWKKLIGQQASLQRNCNQEGFNCKSYSKARIGIISNGEKNCDTCDSRIGFGAGGYPDGDDNTCGNWARHGGDNGDRDIKAMGYILVQ</sequence>
<evidence type="ECO:0000313" key="4">
    <source>
        <dbReference type="Proteomes" id="UP001159427"/>
    </source>
</evidence>
<feature type="signal peptide" evidence="2">
    <location>
        <begin position="1"/>
        <end position="19"/>
    </location>
</feature>
<evidence type="ECO:0008006" key="5">
    <source>
        <dbReference type="Google" id="ProtNLM"/>
    </source>
</evidence>
<dbReference type="Gene3D" id="3.90.215.10">
    <property type="entry name" value="Gamma Fibrinogen, chain A, domain 1"/>
    <property type="match status" value="1"/>
</dbReference>
<organism evidence="3 4">
    <name type="scientific">Porites evermanni</name>
    <dbReference type="NCBI Taxonomy" id="104178"/>
    <lineage>
        <taxon>Eukaryota</taxon>
        <taxon>Metazoa</taxon>
        <taxon>Cnidaria</taxon>
        <taxon>Anthozoa</taxon>
        <taxon>Hexacorallia</taxon>
        <taxon>Scleractinia</taxon>
        <taxon>Fungiina</taxon>
        <taxon>Poritidae</taxon>
        <taxon>Porites</taxon>
    </lineage>
</organism>
<dbReference type="PANTHER" id="PTHR16146">
    <property type="entry name" value="INTELECTIN"/>
    <property type="match status" value="1"/>
</dbReference>